<dbReference type="PANTHER" id="PTHR11693">
    <property type="entry name" value="ATP SYNTHASE GAMMA CHAIN"/>
    <property type="match status" value="1"/>
</dbReference>
<sequence>MRDIKESIRSKNKTMQITKAMKMVSASKLRRSQEQATAARPYAEKMKEVIVSIASGSSNINHPMMVSRPVKKTGYLVISSDRGLAGGYNSNLLRLMTNTVKERHASNDDYVVFSIGRKALDFFKKRNTPLISSIVGLSDSPQFSDVKAIANEAVNFYAEEKFDELYIVFNEFVNPVVQRPVVKRLLPLASDELEGVSNTTPYEFEPSEEEVLADLLPRYAETLIYSALLDAKASEFAARMTAMTSATDNATAIIERLTLEFNRARQAAITQEIAEIVGGVAALS</sequence>
<evidence type="ECO:0000256" key="5">
    <source>
        <dbReference type="ARBA" id="ARBA00022475"/>
    </source>
</evidence>
<dbReference type="Gene3D" id="1.10.287.80">
    <property type="entry name" value="ATP synthase, gamma subunit, helix hairpin domain"/>
    <property type="match status" value="2"/>
</dbReference>
<proteinExistence type="inferred from homology"/>
<dbReference type="PRINTS" id="PR00126">
    <property type="entry name" value="ATPASEGAMMA"/>
</dbReference>
<comment type="similarity">
    <text evidence="3 11">Belongs to the ATPase gamma chain family.</text>
</comment>
<evidence type="ECO:0000256" key="11">
    <source>
        <dbReference type="HAMAP-Rule" id="MF_00815"/>
    </source>
</evidence>
<evidence type="ECO:0000313" key="12">
    <source>
        <dbReference type="EMBL" id="TCP69515.1"/>
    </source>
</evidence>
<keyword evidence="7 11" id="KW-0406">Ion transport</keyword>
<keyword evidence="6 11" id="KW-0375">Hydrogen ion transport</keyword>
<dbReference type="PANTHER" id="PTHR11693:SF22">
    <property type="entry name" value="ATP SYNTHASE SUBUNIT GAMMA, MITOCHONDRIAL"/>
    <property type="match status" value="1"/>
</dbReference>
<evidence type="ECO:0000256" key="9">
    <source>
        <dbReference type="ARBA" id="ARBA00023196"/>
    </source>
</evidence>
<dbReference type="CDD" id="cd12151">
    <property type="entry name" value="F1-ATPase_gamma"/>
    <property type="match status" value="1"/>
</dbReference>
<evidence type="ECO:0000256" key="4">
    <source>
        <dbReference type="ARBA" id="ARBA00022448"/>
    </source>
</evidence>
<keyword evidence="5 11" id="KW-1003">Cell membrane</keyword>
<dbReference type="HAMAP" id="MF_00815">
    <property type="entry name" value="ATP_synth_gamma_bact"/>
    <property type="match status" value="1"/>
</dbReference>
<evidence type="ECO:0000256" key="1">
    <source>
        <dbReference type="ARBA" id="ARBA00003456"/>
    </source>
</evidence>
<keyword evidence="13" id="KW-1185">Reference proteome</keyword>
<comment type="caution">
    <text evidence="12">The sequence shown here is derived from an EMBL/GenBank/DDBJ whole genome shotgun (WGS) entry which is preliminary data.</text>
</comment>
<keyword evidence="4 11" id="KW-0813">Transport</keyword>
<dbReference type="GO" id="GO:0005524">
    <property type="term" value="F:ATP binding"/>
    <property type="evidence" value="ECO:0007669"/>
    <property type="project" value="UniProtKB-UniRule"/>
</dbReference>
<dbReference type="FunFam" id="3.40.1380.10:FF:000002">
    <property type="entry name" value="ATP synthase gamma chain"/>
    <property type="match status" value="1"/>
</dbReference>
<dbReference type="Proteomes" id="UP000294746">
    <property type="component" value="Unassembled WGS sequence"/>
</dbReference>
<reference evidence="12 13" key="1">
    <citation type="submission" date="2019-03" db="EMBL/GenBank/DDBJ databases">
        <title>Genomic Encyclopedia of Type Strains, Phase IV (KMG-IV): sequencing the most valuable type-strain genomes for metagenomic binning, comparative biology and taxonomic classification.</title>
        <authorList>
            <person name="Goeker M."/>
        </authorList>
    </citation>
    <scope>NUCLEOTIDE SEQUENCE [LARGE SCALE GENOMIC DNA]</scope>
    <source>
        <strain evidence="12 13">DSM 46831</strain>
    </source>
</reference>
<dbReference type="Gene3D" id="3.40.1380.10">
    <property type="match status" value="1"/>
</dbReference>
<dbReference type="GO" id="GO:0005886">
    <property type="term" value="C:plasma membrane"/>
    <property type="evidence" value="ECO:0007669"/>
    <property type="project" value="UniProtKB-SubCell"/>
</dbReference>
<dbReference type="NCBIfam" id="TIGR01146">
    <property type="entry name" value="ATPsyn_F1gamma"/>
    <property type="match status" value="1"/>
</dbReference>
<dbReference type="EMBL" id="SLXV01000008">
    <property type="protein sequence ID" value="TCP69515.1"/>
    <property type="molecule type" value="Genomic_DNA"/>
</dbReference>
<dbReference type="Pfam" id="PF00231">
    <property type="entry name" value="ATP-synt"/>
    <property type="match status" value="1"/>
</dbReference>
<comment type="function">
    <text evidence="1 11">Produces ATP from ADP in the presence of a proton gradient across the membrane. The gamma chain is believed to be important in regulating ATPase activity and the flow of protons through the CF(0) complex.</text>
</comment>
<evidence type="ECO:0000256" key="3">
    <source>
        <dbReference type="ARBA" id="ARBA00007681"/>
    </source>
</evidence>
<dbReference type="InterPro" id="IPR035968">
    <property type="entry name" value="ATP_synth_F1_ATPase_gsu"/>
</dbReference>
<organism evidence="12 13">
    <name type="scientific">Baia soyae</name>
    <dbReference type="NCBI Taxonomy" id="1544746"/>
    <lineage>
        <taxon>Bacteria</taxon>
        <taxon>Bacillati</taxon>
        <taxon>Bacillota</taxon>
        <taxon>Bacilli</taxon>
        <taxon>Bacillales</taxon>
        <taxon>Thermoactinomycetaceae</taxon>
        <taxon>Baia</taxon>
    </lineage>
</organism>
<keyword evidence="8 11" id="KW-0472">Membrane</keyword>
<gene>
    <name evidence="11" type="primary">atpG</name>
    <name evidence="12" type="ORF">EDD57_10884</name>
</gene>
<evidence type="ECO:0000256" key="7">
    <source>
        <dbReference type="ARBA" id="ARBA00023065"/>
    </source>
</evidence>
<comment type="subunit">
    <text evidence="11">F-type ATPases have 2 components, CF(1) - the catalytic core - and CF(0) - the membrane proton channel. CF(1) has five subunits: alpha(3), beta(3), gamma(1), delta(1), epsilon(1). CF(0) has three main subunits: a, b and c.</text>
</comment>
<protein>
    <recommendedName>
        <fullName evidence="11">ATP synthase gamma chain</fullName>
    </recommendedName>
    <alternativeName>
        <fullName evidence="11">ATP synthase F1 sector gamma subunit</fullName>
    </alternativeName>
    <alternativeName>
        <fullName evidence="11">F-ATPase gamma subunit</fullName>
    </alternativeName>
</protein>
<evidence type="ECO:0000256" key="10">
    <source>
        <dbReference type="ARBA" id="ARBA00023310"/>
    </source>
</evidence>
<evidence type="ECO:0000256" key="2">
    <source>
        <dbReference type="ARBA" id="ARBA00004202"/>
    </source>
</evidence>
<dbReference type="GO" id="GO:0042777">
    <property type="term" value="P:proton motive force-driven plasma membrane ATP synthesis"/>
    <property type="evidence" value="ECO:0007669"/>
    <property type="project" value="UniProtKB-UniRule"/>
</dbReference>
<dbReference type="GO" id="GO:0045259">
    <property type="term" value="C:proton-transporting ATP synthase complex"/>
    <property type="evidence" value="ECO:0007669"/>
    <property type="project" value="UniProtKB-KW"/>
</dbReference>
<evidence type="ECO:0000256" key="8">
    <source>
        <dbReference type="ARBA" id="ARBA00023136"/>
    </source>
</evidence>
<dbReference type="SUPFAM" id="SSF52943">
    <property type="entry name" value="ATP synthase (F1-ATPase), gamma subunit"/>
    <property type="match status" value="1"/>
</dbReference>
<keyword evidence="9 11" id="KW-0139">CF(1)</keyword>
<evidence type="ECO:0000256" key="6">
    <source>
        <dbReference type="ARBA" id="ARBA00022781"/>
    </source>
</evidence>
<dbReference type="GO" id="GO:0046933">
    <property type="term" value="F:proton-transporting ATP synthase activity, rotational mechanism"/>
    <property type="evidence" value="ECO:0007669"/>
    <property type="project" value="UniProtKB-UniRule"/>
</dbReference>
<comment type="subcellular location">
    <subcellularLocation>
        <location evidence="2 11">Cell membrane</location>
        <topology evidence="2 11">Peripheral membrane protein</topology>
    </subcellularLocation>
</comment>
<accession>A0A4R2S2I8</accession>
<evidence type="ECO:0000313" key="13">
    <source>
        <dbReference type="Proteomes" id="UP000294746"/>
    </source>
</evidence>
<keyword evidence="10 11" id="KW-0066">ATP synthesis</keyword>
<dbReference type="AlphaFoldDB" id="A0A4R2S2I8"/>
<name>A0A4R2S2I8_9BACL</name>
<dbReference type="InterPro" id="IPR000131">
    <property type="entry name" value="ATP_synth_F1_gsu"/>
</dbReference>